<evidence type="ECO:0000313" key="2">
    <source>
        <dbReference type="EMBL" id="KAJ1114108.1"/>
    </source>
</evidence>
<protein>
    <submittedName>
        <fullName evidence="2">Uncharacterized protein</fullName>
    </submittedName>
</protein>
<feature type="compositionally biased region" description="Basic and acidic residues" evidence="1">
    <location>
        <begin position="33"/>
        <end position="55"/>
    </location>
</feature>
<keyword evidence="3" id="KW-1185">Reference proteome</keyword>
<dbReference type="AlphaFoldDB" id="A0AAV7NID8"/>
<accession>A0AAV7NID8</accession>
<evidence type="ECO:0000313" key="3">
    <source>
        <dbReference type="Proteomes" id="UP001066276"/>
    </source>
</evidence>
<evidence type="ECO:0000256" key="1">
    <source>
        <dbReference type="SAM" id="MobiDB-lite"/>
    </source>
</evidence>
<gene>
    <name evidence="2" type="ORF">NDU88_002347</name>
</gene>
<proteinExistence type="predicted"/>
<reference evidence="2" key="1">
    <citation type="journal article" date="2022" name="bioRxiv">
        <title>Sequencing and chromosome-scale assembly of the giantPleurodeles waltlgenome.</title>
        <authorList>
            <person name="Brown T."/>
            <person name="Elewa A."/>
            <person name="Iarovenko S."/>
            <person name="Subramanian E."/>
            <person name="Araus A.J."/>
            <person name="Petzold A."/>
            <person name="Susuki M."/>
            <person name="Suzuki K.-i.T."/>
            <person name="Hayashi T."/>
            <person name="Toyoda A."/>
            <person name="Oliveira C."/>
            <person name="Osipova E."/>
            <person name="Leigh N.D."/>
            <person name="Simon A."/>
            <person name="Yun M.H."/>
        </authorList>
    </citation>
    <scope>NUCLEOTIDE SEQUENCE</scope>
    <source>
        <strain evidence="2">20211129_DDA</strain>
        <tissue evidence="2">Liver</tissue>
    </source>
</reference>
<feature type="region of interest" description="Disordered" evidence="1">
    <location>
        <begin position="1"/>
        <end position="81"/>
    </location>
</feature>
<comment type="caution">
    <text evidence="2">The sequence shown here is derived from an EMBL/GenBank/DDBJ whole genome shotgun (WGS) entry which is preliminary data.</text>
</comment>
<dbReference type="EMBL" id="JANPWB010000012">
    <property type="protein sequence ID" value="KAJ1114108.1"/>
    <property type="molecule type" value="Genomic_DNA"/>
</dbReference>
<name>A0AAV7NID8_PLEWA</name>
<organism evidence="2 3">
    <name type="scientific">Pleurodeles waltl</name>
    <name type="common">Iberian ribbed newt</name>
    <dbReference type="NCBI Taxonomy" id="8319"/>
    <lineage>
        <taxon>Eukaryota</taxon>
        <taxon>Metazoa</taxon>
        <taxon>Chordata</taxon>
        <taxon>Craniata</taxon>
        <taxon>Vertebrata</taxon>
        <taxon>Euteleostomi</taxon>
        <taxon>Amphibia</taxon>
        <taxon>Batrachia</taxon>
        <taxon>Caudata</taxon>
        <taxon>Salamandroidea</taxon>
        <taxon>Salamandridae</taxon>
        <taxon>Pleurodelinae</taxon>
        <taxon>Pleurodeles</taxon>
    </lineage>
</organism>
<dbReference type="Proteomes" id="UP001066276">
    <property type="component" value="Chromosome 8"/>
</dbReference>
<sequence length="81" mass="9412">MCRLSTGSLSPGRARPWKEYHTDISMSPRQTRKKEDEERADADREKEEDVEKTQEEPQQAEWRGDTGNQKKDANQDYGVAE</sequence>
<feature type="compositionally biased region" description="Basic and acidic residues" evidence="1">
    <location>
        <begin position="62"/>
        <end position="74"/>
    </location>
</feature>